<name>A0A371CIJ9_9APHY</name>
<evidence type="ECO:0000313" key="2">
    <source>
        <dbReference type="Proteomes" id="UP000256964"/>
    </source>
</evidence>
<protein>
    <submittedName>
        <fullName evidence="1">Uncharacterized protein</fullName>
    </submittedName>
</protein>
<dbReference type="Proteomes" id="UP000256964">
    <property type="component" value="Unassembled WGS sequence"/>
</dbReference>
<gene>
    <name evidence="1" type="ORF">OH76DRAFT_459935</name>
</gene>
<sequence length="203" mass="22665">MDWYARPHCAPRTVSGPYARSWGAVLPTTSRRLRMERFLRMAAGPPPLRCLFSHHGGLSAQLPHPPKMLARLAACLRLAGPGPPEPPSPTRVPPWPRPLRTIAVKRHRNGDVQSRWQTSVAMSASRYDALRTRAIALCPVMRKTMRDSESVRSPVTRKRNTTMSWVQDACRSWTGRTPEDVKLAALGSCLRGVSHRFGDASLE</sequence>
<dbReference type="AlphaFoldDB" id="A0A371CIJ9"/>
<accession>A0A371CIJ9</accession>
<proteinExistence type="predicted"/>
<keyword evidence="2" id="KW-1185">Reference proteome</keyword>
<organism evidence="1 2">
    <name type="scientific">Lentinus brumalis</name>
    <dbReference type="NCBI Taxonomy" id="2498619"/>
    <lineage>
        <taxon>Eukaryota</taxon>
        <taxon>Fungi</taxon>
        <taxon>Dikarya</taxon>
        <taxon>Basidiomycota</taxon>
        <taxon>Agaricomycotina</taxon>
        <taxon>Agaricomycetes</taxon>
        <taxon>Polyporales</taxon>
        <taxon>Polyporaceae</taxon>
        <taxon>Lentinus</taxon>
    </lineage>
</organism>
<dbReference type="EMBL" id="KZ857589">
    <property type="protein sequence ID" value="RDX40090.1"/>
    <property type="molecule type" value="Genomic_DNA"/>
</dbReference>
<reference evidence="1 2" key="1">
    <citation type="journal article" date="2018" name="Biotechnol. Biofuels">
        <title>Integrative visual omics of the white-rot fungus Polyporus brumalis exposes the biotechnological potential of its oxidative enzymes for delignifying raw plant biomass.</title>
        <authorList>
            <person name="Miyauchi S."/>
            <person name="Rancon A."/>
            <person name="Drula E."/>
            <person name="Hage H."/>
            <person name="Chaduli D."/>
            <person name="Favel A."/>
            <person name="Grisel S."/>
            <person name="Henrissat B."/>
            <person name="Herpoel-Gimbert I."/>
            <person name="Ruiz-Duenas F.J."/>
            <person name="Chevret D."/>
            <person name="Hainaut M."/>
            <person name="Lin J."/>
            <person name="Wang M."/>
            <person name="Pangilinan J."/>
            <person name="Lipzen A."/>
            <person name="Lesage-Meessen L."/>
            <person name="Navarro D."/>
            <person name="Riley R."/>
            <person name="Grigoriev I.V."/>
            <person name="Zhou S."/>
            <person name="Raouche S."/>
            <person name="Rosso M.N."/>
        </authorList>
    </citation>
    <scope>NUCLEOTIDE SEQUENCE [LARGE SCALE GENOMIC DNA]</scope>
    <source>
        <strain evidence="1 2">BRFM 1820</strain>
    </source>
</reference>
<evidence type="ECO:0000313" key="1">
    <source>
        <dbReference type="EMBL" id="RDX40090.1"/>
    </source>
</evidence>